<dbReference type="EMBL" id="JAUSTU010000006">
    <property type="protein sequence ID" value="MDQ0155369.1"/>
    <property type="molecule type" value="Genomic_DNA"/>
</dbReference>
<dbReference type="CDD" id="cd03801">
    <property type="entry name" value="GT4_PimA-like"/>
    <property type="match status" value="1"/>
</dbReference>
<dbReference type="SUPFAM" id="SSF53756">
    <property type="entry name" value="UDP-Glycosyltransferase/glycogen phosphorylase"/>
    <property type="match status" value="1"/>
</dbReference>
<dbReference type="Pfam" id="PF00534">
    <property type="entry name" value="Glycos_transf_1"/>
    <property type="match status" value="1"/>
</dbReference>
<evidence type="ECO:0000313" key="2">
    <source>
        <dbReference type="EMBL" id="MDQ0155369.1"/>
    </source>
</evidence>
<comment type="caution">
    <text evidence="2">The sequence shown here is derived from an EMBL/GenBank/DDBJ whole genome shotgun (WGS) entry which is preliminary data.</text>
</comment>
<keyword evidence="3" id="KW-1185">Reference proteome</keyword>
<dbReference type="Proteomes" id="UP001231362">
    <property type="component" value="Unassembled WGS sequence"/>
</dbReference>
<organism evidence="2 3">
    <name type="scientific">Anoxybacillus andreesenii</name>
    <dbReference type="NCBI Taxonomy" id="1325932"/>
    <lineage>
        <taxon>Bacteria</taxon>
        <taxon>Bacillati</taxon>
        <taxon>Bacillota</taxon>
        <taxon>Bacilli</taxon>
        <taxon>Bacillales</taxon>
        <taxon>Anoxybacillaceae</taxon>
        <taxon>Anoxybacillus</taxon>
    </lineage>
</organism>
<name>A0ABT9V355_9BACL</name>
<dbReference type="Gene3D" id="3.40.50.2000">
    <property type="entry name" value="Glycogen Phosphorylase B"/>
    <property type="match status" value="2"/>
</dbReference>
<dbReference type="InterPro" id="IPR001296">
    <property type="entry name" value="Glyco_trans_1"/>
</dbReference>
<sequence length="419" mass="48112">MNLMWIVNIPLPEASELMNEKALPFAGWLENSSSILSNMEKINLNIAFPKKGLNKIKTLKGKKITYFAFPAVNTSSRSIERNNYLKEMINQVTPDYVHIFGTEYSHTLAVVNLCKEKNIKVIISIQGLVSVIAKHYLASLPSKVQKSYTFRALVTMNNIRQQQRKFFKRGKYEIEALRKVDYVIGRTTWDKACCTQINPNLQYFHCNETLRNEFYENQWDINTCERFSIFLSQGSYPVKGLHFMIEAMPQILRRFPECKLYVGGPNITNTSTLIEKLKLTPYGKYIQTLIKKYNLHSKIIFTGILNEKEMCNRYLGSHVFVCPSSIENSPNSLGEAMLLGVPSVSADVGGISDLLIHKEEGYVYQGDAPYMLAHFICEIFGDDEIALKFSKNARNKAKKTHDRELNNERLIEIYHTLTK</sequence>
<evidence type="ECO:0000313" key="3">
    <source>
        <dbReference type="Proteomes" id="UP001231362"/>
    </source>
</evidence>
<accession>A0ABT9V355</accession>
<dbReference type="PANTHER" id="PTHR12526">
    <property type="entry name" value="GLYCOSYLTRANSFERASE"/>
    <property type="match status" value="1"/>
</dbReference>
<dbReference type="PANTHER" id="PTHR12526:SF638">
    <property type="entry name" value="SPORE COAT PROTEIN SA"/>
    <property type="match status" value="1"/>
</dbReference>
<dbReference type="RefSeq" id="WP_307149931.1">
    <property type="nucleotide sequence ID" value="NZ_JAUSTU010000006.1"/>
</dbReference>
<evidence type="ECO:0000259" key="1">
    <source>
        <dbReference type="Pfam" id="PF00534"/>
    </source>
</evidence>
<protein>
    <submittedName>
        <fullName evidence="2">Glycosyltransferase involved in cell wall biosynthesis</fullName>
    </submittedName>
</protein>
<proteinExistence type="predicted"/>
<gene>
    <name evidence="2" type="ORF">J2S07_001674</name>
</gene>
<reference evidence="2 3" key="1">
    <citation type="submission" date="2023-07" db="EMBL/GenBank/DDBJ databases">
        <title>Genomic Encyclopedia of Type Strains, Phase IV (KMG-IV): sequencing the most valuable type-strain genomes for metagenomic binning, comparative biology and taxonomic classification.</title>
        <authorList>
            <person name="Goeker M."/>
        </authorList>
    </citation>
    <scope>NUCLEOTIDE SEQUENCE [LARGE SCALE GENOMIC DNA]</scope>
    <source>
        <strain evidence="2 3">DSM 23948</strain>
    </source>
</reference>
<feature type="domain" description="Glycosyl transferase family 1" evidence="1">
    <location>
        <begin position="215"/>
        <end position="395"/>
    </location>
</feature>